<dbReference type="CDD" id="cd02947">
    <property type="entry name" value="TRX_family"/>
    <property type="match status" value="1"/>
</dbReference>
<dbReference type="eggNOG" id="COG3118">
    <property type="taxonomic scope" value="Bacteria"/>
</dbReference>
<dbReference type="Gene3D" id="3.40.30.10">
    <property type="entry name" value="Glutaredoxin"/>
    <property type="match status" value="1"/>
</dbReference>
<evidence type="ECO:0000256" key="3">
    <source>
        <dbReference type="ARBA" id="ARBA00022982"/>
    </source>
</evidence>
<keyword evidence="10" id="KW-1185">Reference proteome</keyword>
<dbReference type="PATRIC" id="fig|1188233.3.peg.65"/>
<dbReference type="PANTHER" id="PTHR45663">
    <property type="entry name" value="GEO12009P1"/>
    <property type="match status" value="1"/>
</dbReference>
<dbReference type="SUPFAM" id="SSF52833">
    <property type="entry name" value="Thioredoxin-like"/>
    <property type="match status" value="1"/>
</dbReference>
<organism evidence="9 10">
    <name type="scientific">Metamycoplasma auris 15026</name>
    <dbReference type="NCBI Taxonomy" id="1188233"/>
    <lineage>
        <taxon>Bacteria</taxon>
        <taxon>Bacillati</taxon>
        <taxon>Mycoplasmatota</taxon>
        <taxon>Mycoplasmoidales</taxon>
        <taxon>Metamycoplasmataceae</taxon>
        <taxon>Metamycoplasma</taxon>
    </lineage>
</organism>
<keyword evidence="3" id="KW-0249">Electron transport</keyword>
<evidence type="ECO:0000259" key="8">
    <source>
        <dbReference type="PROSITE" id="PS51352"/>
    </source>
</evidence>
<evidence type="ECO:0000256" key="5">
    <source>
        <dbReference type="ARBA" id="ARBA00023284"/>
    </source>
</evidence>
<dbReference type="STRING" id="1188233.MAU_0650"/>
<sequence>MYKKLLKEELNNAHLNGKAIVAFRATWCGPCQMIGPELQRLANENDDINVFDFDVDQNVEFAREMGVSVIPSLFYYLDGKLVNATKGYLPVEELKKQFIQK</sequence>
<dbReference type="OrthoDB" id="9790390at2"/>
<proteinExistence type="inferred from homology"/>
<comment type="caution">
    <text evidence="9">The sequence shown here is derived from an EMBL/GenBank/DDBJ whole genome shotgun (WGS) entry which is preliminary data.</text>
</comment>
<keyword evidence="2" id="KW-0813">Transport</keyword>
<dbReference type="EMBL" id="AORI01000001">
    <property type="protein sequence ID" value="ENY69353.1"/>
    <property type="molecule type" value="Genomic_DNA"/>
</dbReference>
<evidence type="ECO:0000256" key="6">
    <source>
        <dbReference type="PIRNR" id="PIRNR000077"/>
    </source>
</evidence>
<protein>
    <recommendedName>
        <fullName evidence="6">Thioredoxin</fullName>
    </recommendedName>
</protein>
<dbReference type="PIRSF" id="PIRSF000077">
    <property type="entry name" value="Thioredoxin"/>
    <property type="match status" value="1"/>
</dbReference>
<dbReference type="InterPro" id="IPR013766">
    <property type="entry name" value="Thioredoxin_domain"/>
</dbReference>
<gene>
    <name evidence="9" type="primary">trxA</name>
    <name evidence="9" type="ORF">MAU_0650</name>
</gene>
<reference evidence="9 10" key="1">
    <citation type="journal article" date="2013" name="Genome Announc.">
        <title>Draft Genome Sequences of Mycoplasma auris and Mycoplasma yeatsii, Two Species of the Ear Canal of Caprinae.</title>
        <authorList>
            <person name="Dordet-Frisoni E."/>
            <person name="Baranowski E."/>
            <person name="Barre A."/>
            <person name="Blanchard A."/>
            <person name="Breton M."/>
            <person name="Couture C."/>
            <person name="Dupuy V."/>
            <person name="Gaurivaud P."/>
            <person name="Jacob D."/>
            <person name="Lemaitre C."/>
            <person name="Manso-Silvan L."/>
            <person name="Nikolski M."/>
            <person name="Nouvel L.X."/>
            <person name="Poumarat F."/>
            <person name="Sirand-Pugnet P."/>
            <person name="Thebault P."/>
            <person name="Theil S."/>
            <person name="Thiaucourt F."/>
            <person name="Citti C."/>
            <person name="Tardy F."/>
        </authorList>
    </citation>
    <scope>NUCLEOTIDE SEQUENCE [LARGE SCALE GENOMIC DNA]</scope>
    <source>
        <strain evidence="9 10">15026</strain>
    </source>
</reference>
<dbReference type="PROSITE" id="PS51352">
    <property type="entry name" value="THIOREDOXIN_2"/>
    <property type="match status" value="1"/>
</dbReference>
<dbReference type="InterPro" id="IPR005746">
    <property type="entry name" value="Thioredoxin"/>
</dbReference>
<dbReference type="PANTHER" id="PTHR45663:SF11">
    <property type="entry name" value="GEO12009P1"/>
    <property type="match status" value="1"/>
</dbReference>
<evidence type="ECO:0000313" key="9">
    <source>
        <dbReference type="EMBL" id="ENY69353.1"/>
    </source>
</evidence>
<evidence type="ECO:0000256" key="4">
    <source>
        <dbReference type="ARBA" id="ARBA00023157"/>
    </source>
</evidence>
<evidence type="ECO:0000256" key="1">
    <source>
        <dbReference type="ARBA" id="ARBA00008987"/>
    </source>
</evidence>
<feature type="disulfide bond" description="Redox-active" evidence="7">
    <location>
        <begin position="28"/>
        <end position="31"/>
    </location>
</feature>
<dbReference type="GO" id="GO:0005737">
    <property type="term" value="C:cytoplasm"/>
    <property type="evidence" value="ECO:0007669"/>
    <property type="project" value="TreeGrafter"/>
</dbReference>
<accession>N9VCE1</accession>
<evidence type="ECO:0000256" key="2">
    <source>
        <dbReference type="ARBA" id="ARBA00022448"/>
    </source>
</evidence>
<dbReference type="Proteomes" id="UP000013131">
    <property type="component" value="Unassembled WGS sequence"/>
</dbReference>
<feature type="domain" description="Thioredoxin" evidence="8">
    <location>
        <begin position="1"/>
        <end position="101"/>
    </location>
</feature>
<dbReference type="InterPro" id="IPR036249">
    <property type="entry name" value="Thioredoxin-like_sf"/>
</dbReference>
<dbReference type="RefSeq" id="WP_004423158.1">
    <property type="nucleotide sequence ID" value="NZ_AORI01000001.1"/>
</dbReference>
<dbReference type="GO" id="GO:0015035">
    <property type="term" value="F:protein-disulfide reductase activity"/>
    <property type="evidence" value="ECO:0007669"/>
    <property type="project" value="InterPro"/>
</dbReference>
<evidence type="ECO:0000256" key="7">
    <source>
        <dbReference type="PIRSR" id="PIRSR000077-4"/>
    </source>
</evidence>
<dbReference type="AlphaFoldDB" id="N9VCE1"/>
<name>N9VCE1_9BACT</name>
<dbReference type="Pfam" id="PF00085">
    <property type="entry name" value="Thioredoxin"/>
    <property type="match status" value="1"/>
</dbReference>
<keyword evidence="5 7" id="KW-0676">Redox-active center</keyword>
<keyword evidence="4 7" id="KW-1015">Disulfide bond</keyword>
<comment type="similarity">
    <text evidence="1 6">Belongs to the thioredoxin family.</text>
</comment>
<evidence type="ECO:0000313" key="10">
    <source>
        <dbReference type="Proteomes" id="UP000013131"/>
    </source>
</evidence>